<evidence type="ECO:0000256" key="1">
    <source>
        <dbReference type="SAM" id="SignalP"/>
    </source>
</evidence>
<reference evidence="2 3" key="1">
    <citation type="submission" date="2014-07" db="EMBL/GenBank/DDBJ databases">
        <title>Genomic and transcriptomic analysis on Apis cerana provide comprehensive insights into honey bee biology.</title>
        <authorList>
            <person name="Diao Q."/>
            <person name="Sun L."/>
            <person name="Zheng H."/>
            <person name="Zheng H."/>
            <person name="Xu S."/>
            <person name="Wang S."/>
            <person name="Zeng Z."/>
            <person name="Hu F."/>
            <person name="Su S."/>
            <person name="Wu J."/>
        </authorList>
    </citation>
    <scope>NUCLEOTIDE SEQUENCE [LARGE SCALE GENOMIC DNA]</scope>
    <source>
        <tissue evidence="2">Pupae without intestine</tissue>
    </source>
</reference>
<evidence type="ECO:0000313" key="2">
    <source>
        <dbReference type="EMBL" id="PBC34792.1"/>
    </source>
</evidence>
<proteinExistence type="predicted"/>
<name>A0A2A3EU45_APICC</name>
<feature type="chain" id="PRO_5012246224" evidence="1">
    <location>
        <begin position="23"/>
        <end position="227"/>
    </location>
</feature>
<evidence type="ECO:0000313" key="3">
    <source>
        <dbReference type="Proteomes" id="UP000242457"/>
    </source>
</evidence>
<feature type="signal peptide" evidence="1">
    <location>
        <begin position="1"/>
        <end position="22"/>
    </location>
</feature>
<dbReference type="EMBL" id="KZ288186">
    <property type="protein sequence ID" value="PBC34792.1"/>
    <property type="molecule type" value="Genomic_DNA"/>
</dbReference>
<accession>A0A2A3EU45</accession>
<organism evidence="2 3">
    <name type="scientific">Apis cerana cerana</name>
    <name type="common">Oriental honeybee</name>
    <dbReference type="NCBI Taxonomy" id="94128"/>
    <lineage>
        <taxon>Eukaryota</taxon>
        <taxon>Metazoa</taxon>
        <taxon>Ecdysozoa</taxon>
        <taxon>Arthropoda</taxon>
        <taxon>Hexapoda</taxon>
        <taxon>Insecta</taxon>
        <taxon>Pterygota</taxon>
        <taxon>Neoptera</taxon>
        <taxon>Endopterygota</taxon>
        <taxon>Hymenoptera</taxon>
        <taxon>Apocrita</taxon>
        <taxon>Aculeata</taxon>
        <taxon>Apoidea</taxon>
        <taxon>Anthophila</taxon>
        <taxon>Apidae</taxon>
        <taxon>Apis</taxon>
    </lineage>
</organism>
<dbReference type="AlphaFoldDB" id="A0A2A3EU45"/>
<sequence length="227" mass="25657">MRGMRVTLFVAVLATIVEISRAESTRQSLQCKNIARDVFINSCKGPRMKRSPQKSDTSNADQIVKATISDAMEENPVGIEIFEPERSYYVQARMPLHQGSYGSYGLMPSRFGGIGHNYQSTNFHQSELITPGLEFMDTQYNGLSGGMYGSSIPMRPKYLIRSVKSDDLLGFNLSPEELEELYDEIGDRMPRNSKNLNKRIFQQIATKCCPNARLCYDNPRIIPCMGY</sequence>
<dbReference type="OrthoDB" id="7700996at2759"/>
<gene>
    <name evidence="2" type="ORF">APICC_08873</name>
</gene>
<keyword evidence="3" id="KW-1185">Reference proteome</keyword>
<protein>
    <submittedName>
        <fullName evidence="2">Uncharacterized protein</fullName>
    </submittedName>
</protein>
<dbReference type="Proteomes" id="UP000242457">
    <property type="component" value="Unassembled WGS sequence"/>
</dbReference>
<keyword evidence="1" id="KW-0732">Signal</keyword>